<dbReference type="InterPro" id="IPR020894">
    <property type="entry name" value="Cadherin_CS"/>
</dbReference>
<keyword evidence="8" id="KW-1185">Reference proteome</keyword>
<sequence length="85" mass="9392">LSLGNHSQVSRVPVAIKVLDVNDNAPEFASEHEAFLCENGKPGQVIQIVSAIDKDDPKNGHYFLYSLLPEMVNNPNFTIKKNEGK</sequence>
<feature type="non-terminal residue" evidence="7">
    <location>
        <position position="1"/>
    </location>
</feature>
<dbReference type="PROSITE" id="PS50268">
    <property type="entry name" value="CADHERIN_2"/>
    <property type="match status" value="1"/>
</dbReference>
<dbReference type="GO" id="GO:0000902">
    <property type="term" value="P:cell morphogenesis"/>
    <property type="evidence" value="ECO:0007669"/>
    <property type="project" value="TreeGrafter"/>
</dbReference>
<evidence type="ECO:0000313" key="8">
    <source>
        <dbReference type="Proteomes" id="UP000537747"/>
    </source>
</evidence>
<dbReference type="PROSITE" id="PS00232">
    <property type="entry name" value="CADHERIN_1"/>
    <property type="match status" value="1"/>
</dbReference>
<evidence type="ECO:0000256" key="5">
    <source>
        <dbReference type="PROSITE-ProRule" id="PRU00043"/>
    </source>
</evidence>
<organism evidence="7 8">
    <name type="scientific">Mystacornis crossleyi</name>
    <dbReference type="NCBI Taxonomy" id="98133"/>
    <lineage>
        <taxon>Eukaryota</taxon>
        <taxon>Metazoa</taxon>
        <taxon>Chordata</taxon>
        <taxon>Craniata</taxon>
        <taxon>Vertebrata</taxon>
        <taxon>Euteleostomi</taxon>
        <taxon>Archelosauria</taxon>
        <taxon>Archosauria</taxon>
        <taxon>Dinosauria</taxon>
        <taxon>Saurischia</taxon>
        <taxon>Theropoda</taxon>
        <taxon>Coelurosauria</taxon>
        <taxon>Aves</taxon>
        <taxon>Neognathae</taxon>
        <taxon>Neoaves</taxon>
        <taxon>Telluraves</taxon>
        <taxon>Australaves</taxon>
        <taxon>Passeriformes</taxon>
        <taxon>Sylvioidea</taxon>
        <taxon>Timaliidae</taxon>
        <taxon>Mystacornis</taxon>
    </lineage>
</organism>
<evidence type="ECO:0000256" key="3">
    <source>
        <dbReference type="ARBA" id="ARBA00022837"/>
    </source>
</evidence>
<dbReference type="GO" id="GO:0008013">
    <property type="term" value="F:beta-catenin binding"/>
    <property type="evidence" value="ECO:0007669"/>
    <property type="project" value="TreeGrafter"/>
</dbReference>
<dbReference type="PANTHER" id="PTHR24027">
    <property type="entry name" value="CADHERIN-23"/>
    <property type="match status" value="1"/>
</dbReference>
<dbReference type="GO" id="GO:0044331">
    <property type="term" value="P:cell-cell adhesion mediated by cadherin"/>
    <property type="evidence" value="ECO:0007669"/>
    <property type="project" value="TreeGrafter"/>
</dbReference>
<dbReference type="AlphaFoldDB" id="A0A7L2SD73"/>
<dbReference type="GO" id="GO:0005509">
    <property type="term" value="F:calcium ion binding"/>
    <property type="evidence" value="ECO:0007669"/>
    <property type="project" value="UniProtKB-UniRule"/>
</dbReference>
<dbReference type="GO" id="GO:0007043">
    <property type="term" value="P:cell-cell junction assembly"/>
    <property type="evidence" value="ECO:0007669"/>
    <property type="project" value="TreeGrafter"/>
</dbReference>
<dbReference type="GO" id="GO:0005912">
    <property type="term" value="C:adherens junction"/>
    <property type="evidence" value="ECO:0007669"/>
    <property type="project" value="TreeGrafter"/>
</dbReference>
<evidence type="ECO:0000259" key="6">
    <source>
        <dbReference type="PROSITE" id="PS50268"/>
    </source>
</evidence>
<gene>
    <name evidence="7" type="primary">Cdh8_0</name>
    <name evidence="7" type="ORF">MYSCRO_R08387</name>
</gene>
<dbReference type="PANTHER" id="PTHR24027:SF273">
    <property type="entry name" value="CADHERIN-8"/>
    <property type="match status" value="1"/>
</dbReference>
<dbReference type="OrthoDB" id="6250271at2759"/>
<keyword evidence="4" id="KW-0472">Membrane</keyword>
<dbReference type="GO" id="GO:0045296">
    <property type="term" value="F:cadherin binding"/>
    <property type="evidence" value="ECO:0007669"/>
    <property type="project" value="TreeGrafter"/>
</dbReference>
<dbReference type="GO" id="GO:0043679">
    <property type="term" value="C:axon terminus"/>
    <property type="evidence" value="ECO:0007669"/>
    <property type="project" value="TreeGrafter"/>
</dbReference>
<dbReference type="InterPro" id="IPR015919">
    <property type="entry name" value="Cadherin-like_sf"/>
</dbReference>
<evidence type="ECO:0000256" key="2">
    <source>
        <dbReference type="ARBA" id="ARBA00022737"/>
    </source>
</evidence>
<accession>A0A7L2SD73</accession>
<dbReference type="Proteomes" id="UP000537747">
    <property type="component" value="Unassembled WGS sequence"/>
</dbReference>
<dbReference type="GO" id="GO:0007156">
    <property type="term" value="P:homophilic cell adhesion via plasma membrane adhesion molecules"/>
    <property type="evidence" value="ECO:0007669"/>
    <property type="project" value="InterPro"/>
</dbReference>
<dbReference type="EMBL" id="VYZQ01038695">
    <property type="protein sequence ID" value="NXS19271.1"/>
    <property type="molecule type" value="Genomic_DNA"/>
</dbReference>
<reference evidence="7 8" key="1">
    <citation type="submission" date="2019-09" db="EMBL/GenBank/DDBJ databases">
        <title>Bird 10,000 Genomes (B10K) Project - Family phase.</title>
        <authorList>
            <person name="Zhang G."/>
        </authorList>
    </citation>
    <scope>NUCLEOTIDE SEQUENCE [LARGE SCALE GENOMIC DNA]</scope>
    <source>
        <strain evidence="7">B10K-DU-002-82</strain>
    </source>
</reference>
<keyword evidence="3 5" id="KW-0106">Calcium</keyword>
<protein>
    <submittedName>
        <fullName evidence="7">CADH8 protein</fullName>
    </submittedName>
</protein>
<evidence type="ECO:0000256" key="4">
    <source>
        <dbReference type="ARBA" id="ARBA00023136"/>
    </source>
</evidence>
<dbReference type="InterPro" id="IPR039808">
    <property type="entry name" value="Cadherin"/>
</dbReference>
<proteinExistence type="predicted"/>
<dbReference type="GO" id="GO:0016339">
    <property type="term" value="P:calcium-dependent cell-cell adhesion via plasma membrane cell adhesion molecules"/>
    <property type="evidence" value="ECO:0007669"/>
    <property type="project" value="TreeGrafter"/>
</dbReference>
<feature type="non-terminal residue" evidence="7">
    <location>
        <position position="85"/>
    </location>
</feature>
<evidence type="ECO:0000256" key="1">
    <source>
        <dbReference type="ARBA" id="ARBA00004370"/>
    </source>
</evidence>
<comment type="caution">
    <text evidence="7">The sequence shown here is derived from an EMBL/GenBank/DDBJ whole genome shotgun (WGS) entry which is preliminary data.</text>
</comment>
<dbReference type="InterPro" id="IPR002126">
    <property type="entry name" value="Cadherin-like_dom"/>
</dbReference>
<dbReference type="GO" id="GO:0016342">
    <property type="term" value="C:catenin complex"/>
    <property type="evidence" value="ECO:0007669"/>
    <property type="project" value="TreeGrafter"/>
</dbReference>
<feature type="domain" description="Cadherin" evidence="6">
    <location>
        <begin position="28"/>
        <end position="84"/>
    </location>
</feature>
<dbReference type="CDD" id="cd11304">
    <property type="entry name" value="Cadherin_repeat"/>
    <property type="match status" value="1"/>
</dbReference>
<dbReference type="GO" id="GO:0043083">
    <property type="term" value="C:synaptic cleft"/>
    <property type="evidence" value="ECO:0007669"/>
    <property type="project" value="TreeGrafter"/>
</dbReference>
<evidence type="ECO:0000313" key="7">
    <source>
        <dbReference type="EMBL" id="NXS19271.1"/>
    </source>
</evidence>
<dbReference type="GO" id="GO:0016477">
    <property type="term" value="P:cell migration"/>
    <property type="evidence" value="ECO:0007669"/>
    <property type="project" value="TreeGrafter"/>
</dbReference>
<dbReference type="GO" id="GO:0034332">
    <property type="term" value="P:adherens junction organization"/>
    <property type="evidence" value="ECO:0007669"/>
    <property type="project" value="TreeGrafter"/>
</dbReference>
<dbReference type="SUPFAM" id="SSF49313">
    <property type="entry name" value="Cadherin-like"/>
    <property type="match status" value="1"/>
</dbReference>
<dbReference type="Gene3D" id="2.60.40.60">
    <property type="entry name" value="Cadherins"/>
    <property type="match status" value="2"/>
</dbReference>
<comment type="subcellular location">
    <subcellularLocation>
        <location evidence="1">Membrane</location>
    </subcellularLocation>
</comment>
<keyword evidence="2" id="KW-0677">Repeat</keyword>
<name>A0A7L2SD73_9PASS</name>